<organism evidence="1 2">
    <name type="scientific">Rodentibacter pneumotropicus</name>
    <dbReference type="NCBI Taxonomy" id="758"/>
    <lineage>
        <taxon>Bacteria</taxon>
        <taxon>Pseudomonadati</taxon>
        <taxon>Pseudomonadota</taxon>
        <taxon>Gammaproteobacteria</taxon>
        <taxon>Pasteurellales</taxon>
        <taxon>Pasteurellaceae</taxon>
        <taxon>Rodentibacter</taxon>
    </lineage>
</organism>
<name>A0A448MQD4_9PAST</name>
<proteinExistence type="predicted"/>
<protein>
    <submittedName>
        <fullName evidence="1">Peptide transport system ATP-binding protein SapF</fullName>
    </submittedName>
</protein>
<evidence type="ECO:0000313" key="2">
    <source>
        <dbReference type="Proteomes" id="UP000278733"/>
    </source>
</evidence>
<dbReference type="Proteomes" id="UP000278733">
    <property type="component" value="Chromosome"/>
</dbReference>
<dbReference type="GO" id="GO:0005524">
    <property type="term" value="F:ATP binding"/>
    <property type="evidence" value="ECO:0007669"/>
    <property type="project" value="UniProtKB-KW"/>
</dbReference>
<keyword evidence="1" id="KW-0067">ATP-binding</keyword>
<gene>
    <name evidence="1" type="primary">sapF_1</name>
    <name evidence="1" type="ORF">NCTC8284_02565</name>
</gene>
<dbReference type="KEGG" id="rpne:NCTC8284_02565"/>
<dbReference type="EMBL" id="LR134405">
    <property type="protein sequence ID" value="VEH67379.1"/>
    <property type="molecule type" value="Genomic_DNA"/>
</dbReference>
<evidence type="ECO:0000313" key="1">
    <source>
        <dbReference type="EMBL" id="VEH67379.1"/>
    </source>
</evidence>
<keyword evidence="1" id="KW-0547">Nucleotide-binding</keyword>
<sequence length="53" mass="6195">MPLLEVIELSKAFNDPTRWFGSSMFNAVERVSFNLEKNKPLQLSVKMVRENRP</sequence>
<dbReference type="AlphaFoldDB" id="A0A448MQD4"/>
<reference evidence="1 2" key="1">
    <citation type="submission" date="2018-12" db="EMBL/GenBank/DDBJ databases">
        <authorList>
            <consortium name="Pathogen Informatics"/>
        </authorList>
    </citation>
    <scope>NUCLEOTIDE SEQUENCE [LARGE SCALE GENOMIC DNA]</scope>
    <source>
        <strain evidence="1 2">NCTC8284</strain>
    </source>
</reference>
<accession>A0A448MQD4</accession>